<evidence type="ECO:0000313" key="1">
    <source>
        <dbReference type="EMBL" id="DAF59546.1"/>
    </source>
</evidence>
<dbReference type="EMBL" id="BK032772">
    <property type="protein sequence ID" value="DAF59546.1"/>
    <property type="molecule type" value="Genomic_DNA"/>
</dbReference>
<protein>
    <recommendedName>
        <fullName evidence="2">Bacteriophage Gp15 protein</fullName>
    </recommendedName>
</protein>
<dbReference type="InterPro" id="IPR009660">
    <property type="entry name" value="Phage_A500_Gp15"/>
</dbReference>
<dbReference type="Pfam" id="PF06854">
    <property type="entry name" value="Phage_Gp15"/>
    <property type="match status" value="1"/>
</dbReference>
<reference evidence="1" key="1">
    <citation type="journal article" date="2021" name="Proc. Natl. Acad. Sci. U.S.A.">
        <title>A Catalog of Tens of Thousands of Viruses from Human Metagenomes Reveals Hidden Associations with Chronic Diseases.</title>
        <authorList>
            <person name="Tisza M.J."/>
            <person name="Buck C.B."/>
        </authorList>
    </citation>
    <scope>NUCLEOTIDE SEQUENCE</scope>
    <source>
        <strain evidence="1">CtmIh35</strain>
    </source>
</reference>
<accession>A0A8S5T9W8</accession>
<evidence type="ECO:0008006" key="2">
    <source>
        <dbReference type="Google" id="ProtNLM"/>
    </source>
</evidence>
<name>A0A8S5T9W8_9CAUD</name>
<proteinExistence type="predicted"/>
<organism evidence="1">
    <name type="scientific">Siphoviridae sp. ctmIh35</name>
    <dbReference type="NCBI Taxonomy" id="2827932"/>
    <lineage>
        <taxon>Viruses</taxon>
        <taxon>Duplodnaviria</taxon>
        <taxon>Heunggongvirae</taxon>
        <taxon>Uroviricota</taxon>
        <taxon>Caudoviricetes</taxon>
    </lineage>
</organism>
<sequence>MSAYDLPVALEVAGKEYGIRSDFRAVLDILIAMTDPDLSDYEKEEVMVEILYEDDIPASGYEEACEKAVKFIDAGMSPDSKPRHRLMDWEQDAPLIIPAVNKIAGQEVRALKYLHWWTFLGFFMEIGESQFSQIVSIRQKKAKRVRLEKWEKEFERENHSLIHLKVKETEDARTARESMEKWL</sequence>